<evidence type="ECO:0000256" key="3">
    <source>
        <dbReference type="ARBA" id="ARBA00010345"/>
    </source>
</evidence>
<evidence type="ECO:0000256" key="8">
    <source>
        <dbReference type="ARBA" id="ARBA00023136"/>
    </source>
</evidence>
<proteinExistence type="inferred from homology"/>
<name>A0A6B2LI44_9EUKA</name>
<evidence type="ECO:0000256" key="6">
    <source>
        <dbReference type="ARBA" id="ARBA00022824"/>
    </source>
</evidence>
<organism evidence="11">
    <name type="scientific">Arcella intermedia</name>
    <dbReference type="NCBI Taxonomy" id="1963864"/>
    <lineage>
        <taxon>Eukaryota</taxon>
        <taxon>Amoebozoa</taxon>
        <taxon>Tubulinea</taxon>
        <taxon>Elardia</taxon>
        <taxon>Arcellinida</taxon>
        <taxon>Sphaerothecina</taxon>
        <taxon>Arcellidae</taxon>
        <taxon>Arcella</taxon>
    </lineage>
</organism>
<dbReference type="PANTHER" id="PTHR28650">
    <property type="entry name" value="PHOSPHATIDYLINOSITOL-GLYCAN BIOSYNTHESIS CLASS X PROTEIN"/>
    <property type="match status" value="1"/>
</dbReference>
<keyword evidence="5 10" id="KW-0812">Transmembrane</keyword>
<evidence type="ECO:0008006" key="12">
    <source>
        <dbReference type="Google" id="ProtNLM"/>
    </source>
</evidence>
<keyword evidence="6" id="KW-0256">Endoplasmic reticulum</keyword>
<dbReference type="UniPathway" id="UPA00196"/>
<feature type="transmembrane region" description="Helical" evidence="10">
    <location>
        <begin position="178"/>
        <end position="199"/>
    </location>
</feature>
<dbReference type="PANTHER" id="PTHR28650:SF1">
    <property type="entry name" value="PHOSPHATIDYLINOSITOL-GLYCAN BIOSYNTHESIS CLASS X PROTEIN"/>
    <property type="match status" value="1"/>
</dbReference>
<dbReference type="GO" id="GO:0005789">
    <property type="term" value="C:endoplasmic reticulum membrane"/>
    <property type="evidence" value="ECO:0007669"/>
    <property type="project" value="UniProtKB-SubCell"/>
</dbReference>
<evidence type="ECO:0000256" key="4">
    <source>
        <dbReference type="ARBA" id="ARBA00022502"/>
    </source>
</evidence>
<evidence type="ECO:0000256" key="7">
    <source>
        <dbReference type="ARBA" id="ARBA00022989"/>
    </source>
</evidence>
<dbReference type="InterPro" id="IPR040039">
    <property type="entry name" value="PIGX"/>
</dbReference>
<sequence length="213" mass="24950">MYTEINFWEEHKTKLLKGRPECILMLVETLPAGVYVDPFEMNELEKFGSGNRFHYFNDVDVEKPAYQSQQNVVLVYRMFNPQSHLLNISFPVHFRYQLPSDTVTHRRVYLNAPLIYVNCNGKNLVIPHVPEQMAHFDTWTTLSVIDKEQLDFSKPDPKEKLVRLVVPIPVGQRDKQTLVTVVTLLITTVAAFGIIYYIVKRETINFYEREKIE</sequence>
<keyword evidence="8 10" id="KW-0472">Membrane</keyword>
<comment type="similarity">
    <text evidence="3">Belongs to the PIGX family.</text>
</comment>
<evidence type="ECO:0000256" key="10">
    <source>
        <dbReference type="SAM" id="Phobius"/>
    </source>
</evidence>
<dbReference type="InterPro" id="IPR013233">
    <property type="entry name" value="PIG-X/PBN1"/>
</dbReference>
<dbReference type="GO" id="GO:0006506">
    <property type="term" value="P:GPI anchor biosynthetic process"/>
    <property type="evidence" value="ECO:0007669"/>
    <property type="project" value="UniProtKB-UniPathway"/>
</dbReference>
<reference evidence="11" key="1">
    <citation type="journal article" date="2020" name="J. Eukaryot. Microbiol.">
        <title>De novo Sequencing, Assembly and Annotation of the Transcriptome for the Free-Living Testate Amoeba Arcella intermedia.</title>
        <authorList>
            <person name="Ribeiro G.M."/>
            <person name="Porfirio-Sousa A.L."/>
            <person name="Maurer-Alcala X.X."/>
            <person name="Katz L.A."/>
            <person name="Lahr D.J.G."/>
        </authorList>
    </citation>
    <scope>NUCLEOTIDE SEQUENCE</scope>
</reference>
<evidence type="ECO:0000256" key="1">
    <source>
        <dbReference type="ARBA" id="ARBA00004389"/>
    </source>
</evidence>
<evidence type="ECO:0000256" key="5">
    <source>
        <dbReference type="ARBA" id="ARBA00022692"/>
    </source>
</evidence>
<keyword evidence="9" id="KW-0325">Glycoprotein</keyword>
<accession>A0A6B2LI44</accession>
<keyword evidence="7 10" id="KW-1133">Transmembrane helix</keyword>
<dbReference type="AlphaFoldDB" id="A0A6B2LI44"/>
<keyword evidence="4" id="KW-0337">GPI-anchor biosynthesis</keyword>
<dbReference type="SMART" id="SM00780">
    <property type="entry name" value="PIG-X"/>
    <property type="match status" value="1"/>
</dbReference>
<evidence type="ECO:0000313" key="11">
    <source>
        <dbReference type="EMBL" id="NDV36480.1"/>
    </source>
</evidence>
<dbReference type="EMBL" id="GIBP01007511">
    <property type="protein sequence ID" value="NDV36480.1"/>
    <property type="molecule type" value="Transcribed_RNA"/>
</dbReference>
<dbReference type="Pfam" id="PF08320">
    <property type="entry name" value="PIG-X"/>
    <property type="match status" value="1"/>
</dbReference>
<comment type="subcellular location">
    <subcellularLocation>
        <location evidence="1">Endoplasmic reticulum membrane</location>
        <topology evidence="1">Single-pass membrane protein</topology>
    </subcellularLocation>
</comment>
<evidence type="ECO:0000256" key="2">
    <source>
        <dbReference type="ARBA" id="ARBA00004687"/>
    </source>
</evidence>
<protein>
    <recommendedName>
        <fullName evidence="12">Phosphatidylinositol-glycan biosynthesis class X protein</fullName>
    </recommendedName>
</protein>
<evidence type="ECO:0000256" key="9">
    <source>
        <dbReference type="ARBA" id="ARBA00023180"/>
    </source>
</evidence>
<comment type="pathway">
    <text evidence="2">Glycolipid biosynthesis; glycosylphosphatidylinositol-anchor biosynthesis.</text>
</comment>